<dbReference type="Pfam" id="PF13843">
    <property type="entry name" value="DDE_Tnp_1_7"/>
    <property type="match status" value="1"/>
</dbReference>
<organism evidence="4 5">
    <name type="scientific">Hucho hucho</name>
    <name type="common">huchen</name>
    <dbReference type="NCBI Taxonomy" id="62062"/>
    <lineage>
        <taxon>Eukaryota</taxon>
        <taxon>Metazoa</taxon>
        <taxon>Chordata</taxon>
        <taxon>Craniata</taxon>
        <taxon>Vertebrata</taxon>
        <taxon>Euteleostomi</taxon>
        <taxon>Actinopterygii</taxon>
        <taxon>Neopterygii</taxon>
        <taxon>Teleostei</taxon>
        <taxon>Protacanthopterygii</taxon>
        <taxon>Salmoniformes</taxon>
        <taxon>Salmonidae</taxon>
        <taxon>Salmoninae</taxon>
        <taxon>Hucho</taxon>
    </lineage>
</organism>
<sequence>MSFKRRPLTNMEILEIFFYSDNESEYESQESDSDSDCEELPPNLVAIENPESEVPLSTDEVPGPFEDAGGDGGRPTVDEVQEFCGIWKAASHFIPPGPAVCFDESQSGVQRPLPFPTEAECFKLFLTEELVGNIVEETNRYALELQEKREPGVRGKLAKWVTTTINEMYTFLVTVLLMGIVKKNPLREYWSTDPMFATPFFATLFSQDRFLALLRCLHFVNNATAILSDPLHKIRNVIISLTSAFGRVFVPYKDLCIDESLMLWKGRLAFRQYIPSKRHRFGVKFFVMCDVKTGFVQDIIVYTGSTTDIKHYEGLGVSGSVVMTMLAPHLGKGHTLYVDNWYSSPTLFQHLLSNSTGACGTVRSNRKGMPAFGCRKMQRGEVEFKENGQQLALKWHDKRDVHVLSTVHTATVSATGKVDHLTGERKIKPDCVLDYNLKMGAVDKADMINSFVECARKTTKWYKKIFFHLIDTAVLNSSIVHRQLTGKVITYQKYRENLMRELLEEHHTPRRPSTGGRPAADNPLRLTARHFPCKVPQTAAQGSHTRRHCKVCLSGTRRSKQRKLTKYMCLACDTPLCVSPCFEEYHTLKHY</sequence>
<dbReference type="GeneTree" id="ENSGT00940000164464"/>
<dbReference type="Ensembl" id="ENSHHUT00000027946.1">
    <property type="protein sequence ID" value="ENSHHUP00000026922.1"/>
    <property type="gene ID" value="ENSHHUG00000016997.1"/>
</dbReference>
<evidence type="ECO:0000313" key="4">
    <source>
        <dbReference type="Ensembl" id="ENSHHUP00000026922.1"/>
    </source>
</evidence>
<name>A0A4W5LLZ4_9TELE</name>
<dbReference type="Proteomes" id="UP000314982">
    <property type="component" value="Unassembled WGS sequence"/>
</dbReference>
<dbReference type="STRING" id="62062.ENSHHUP00000026922"/>
<feature type="domain" description="PiggyBac transposable element-derived protein" evidence="3">
    <location>
        <begin position="118"/>
        <end position="477"/>
    </location>
</feature>
<dbReference type="InterPro" id="IPR029526">
    <property type="entry name" value="PGBD"/>
</dbReference>
<feature type="domain" description="PiggyBac transposable element-derived protein 4 C-terminal zinc-finger" evidence="2">
    <location>
        <begin position="542"/>
        <end position="586"/>
    </location>
</feature>
<keyword evidence="5" id="KW-1185">Reference proteome</keyword>
<dbReference type="AlphaFoldDB" id="A0A4W5LLZ4"/>
<evidence type="ECO:0000313" key="5">
    <source>
        <dbReference type="Proteomes" id="UP000314982"/>
    </source>
</evidence>
<evidence type="ECO:0000256" key="1">
    <source>
        <dbReference type="SAM" id="MobiDB-lite"/>
    </source>
</evidence>
<reference evidence="4" key="2">
    <citation type="submission" date="2025-08" db="UniProtKB">
        <authorList>
            <consortium name="Ensembl"/>
        </authorList>
    </citation>
    <scope>IDENTIFICATION</scope>
</reference>
<evidence type="ECO:0000259" key="3">
    <source>
        <dbReference type="Pfam" id="PF13843"/>
    </source>
</evidence>
<reference evidence="5" key="1">
    <citation type="submission" date="2018-06" db="EMBL/GenBank/DDBJ databases">
        <title>Genome assembly of Danube salmon.</title>
        <authorList>
            <person name="Macqueen D.J."/>
            <person name="Gundappa M.K."/>
        </authorList>
    </citation>
    <scope>NUCLEOTIDE SEQUENCE [LARGE SCALE GENOMIC DNA]</scope>
</reference>
<dbReference type="PANTHER" id="PTHR46599">
    <property type="entry name" value="PIGGYBAC TRANSPOSABLE ELEMENT-DERIVED PROTEIN 4"/>
    <property type="match status" value="1"/>
</dbReference>
<proteinExistence type="predicted"/>
<reference evidence="4" key="3">
    <citation type="submission" date="2025-09" db="UniProtKB">
        <authorList>
            <consortium name="Ensembl"/>
        </authorList>
    </citation>
    <scope>IDENTIFICATION</scope>
</reference>
<evidence type="ECO:0008006" key="6">
    <source>
        <dbReference type="Google" id="ProtNLM"/>
    </source>
</evidence>
<accession>A0A4W5LLZ4</accession>
<protein>
    <recommendedName>
        <fullName evidence="6">PiggyBac transposable element-derived protein domain-containing protein</fullName>
    </recommendedName>
</protein>
<evidence type="ECO:0000259" key="2">
    <source>
        <dbReference type="Pfam" id="PF13842"/>
    </source>
</evidence>
<dbReference type="PANTHER" id="PTHR46599:SF3">
    <property type="entry name" value="PIGGYBAC TRANSPOSABLE ELEMENT-DERIVED PROTEIN 4"/>
    <property type="match status" value="1"/>
</dbReference>
<feature type="region of interest" description="Disordered" evidence="1">
    <location>
        <begin position="48"/>
        <end position="71"/>
    </location>
</feature>
<dbReference type="InterPro" id="IPR032718">
    <property type="entry name" value="PGBD4_Znf_C"/>
</dbReference>
<dbReference type="Pfam" id="PF13842">
    <property type="entry name" value="zf-Tnp_2"/>
    <property type="match status" value="1"/>
</dbReference>